<dbReference type="EMBL" id="FTNZ01000002">
    <property type="protein sequence ID" value="SIS31644.1"/>
    <property type="molecule type" value="Genomic_DNA"/>
</dbReference>
<accession>A0A1N7I3L6</accession>
<dbReference type="KEGG" id="cjt:EG359_09290"/>
<dbReference type="RefSeq" id="WP_076352559.1">
    <property type="nucleotide sequence ID" value="NZ_CP033926.1"/>
</dbReference>
<proteinExistence type="predicted"/>
<organism evidence="2 3">
    <name type="scientific">Chryseobacterium joostei</name>
    <dbReference type="NCBI Taxonomy" id="112234"/>
    <lineage>
        <taxon>Bacteria</taxon>
        <taxon>Pseudomonadati</taxon>
        <taxon>Bacteroidota</taxon>
        <taxon>Flavobacteriia</taxon>
        <taxon>Flavobacteriales</taxon>
        <taxon>Weeksellaceae</taxon>
        <taxon>Chryseobacterium group</taxon>
        <taxon>Chryseobacterium</taxon>
    </lineage>
</organism>
<keyword evidence="4" id="KW-1185">Reference proteome</keyword>
<dbReference type="Proteomes" id="UP000186106">
    <property type="component" value="Unassembled WGS sequence"/>
</dbReference>
<reference evidence="2 3" key="1">
    <citation type="submission" date="2017-01" db="EMBL/GenBank/DDBJ databases">
        <authorList>
            <person name="Mah S.A."/>
            <person name="Swanson W.J."/>
            <person name="Moy G.W."/>
            <person name="Vacquier V.D."/>
        </authorList>
    </citation>
    <scope>NUCLEOTIDE SEQUENCE [LARGE SCALE GENOMIC DNA]</scope>
    <source>
        <strain evidence="2 3">DSM 16927</strain>
    </source>
</reference>
<evidence type="ECO:0000313" key="3">
    <source>
        <dbReference type="Proteomes" id="UP000186106"/>
    </source>
</evidence>
<evidence type="ECO:0000313" key="1">
    <source>
        <dbReference type="EMBL" id="AZA99800.1"/>
    </source>
</evidence>
<gene>
    <name evidence="1" type="ORF">EG359_09290</name>
    <name evidence="2" type="ORF">SAMN05421768_102505</name>
</gene>
<evidence type="ECO:0008006" key="5">
    <source>
        <dbReference type="Google" id="ProtNLM"/>
    </source>
</evidence>
<dbReference type="Proteomes" id="UP000279541">
    <property type="component" value="Chromosome"/>
</dbReference>
<name>A0A1N7I3L6_9FLAO</name>
<dbReference type="AlphaFoldDB" id="A0A1N7I3L6"/>
<dbReference type="OrthoDB" id="1451557at2"/>
<protein>
    <recommendedName>
        <fullName evidence="5">DUF4968 domain-containing protein</fullName>
    </recommendedName>
</protein>
<dbReference type="STRING" id="112234.SAMN05421768_102505"/>
<evidence type="ECO:0000313" key="4">
    <source>
        <dbReference type="Proteomes" id="UP000279541"/>
    </source>
</evidence>
<sequence length="188" mass="22109">MKNLLALFLFVYSLSFAQKSDIESKITFIDNRIVNAKIPFRTNLFESDQIDEITLSDKKVKILEDGKMVKYPAPEIQKIEFTDLKNKPRTFIYFPSESTKTLVELVYDGNKIKWVKAYRRHGYDGSTLVSDVLFKGDIRQPLNILVNNRKKLKQLMVEKPELEPLIENINYNRLKEQDLIDLLKKYDE</sequence>
<evidence type="ECO:0000313" key="2">
    <source>
        <dbReference type="EMBL" id="SIS31644.1"/>
    </source>
</evidence>
<reference evidence="1 4" key="2">
    <citation type="submission" date="2018-11" db="EMBL/GenBank/DDBJ databases">
        <title>Proposal to divide the Flavobacteriaceae and reorganize its genera based on Amino Acid Identity values calculated from whole genome sequences.</title>
        <authorList>
            <person name="Nicholson A.C."/>
            <person name="Gulvik C.A."/>
            <person name="Whitney A.M."/>
            <person name="Humrighouse B.W."/>
            <person name="Bell M."/>
            <person name="Holmes B."/>
            <person name="Steigerwalt A.G."/>
            <person name="Villarma A."/>
            <person name="Sheth M."/>
            <person name="Batra D."/>
            <person name="Pryor J."/>
            <person name="Bernardet J.-F."/>
            <person name="Hugo C."/>
            <person name="Kampfer P."/>
            <person name="Newman J."/>
            <person name="McQuiston J.R."/>
        </authorList>
    </citation>
    <scope>NUCLEOTIDE SEQUENCE [LARGE SCALE GENOMIC DNA]</scope>
    <source>
        <strain evidence="1 4">DSM 16927</strain>
    </source>
</reference>
<dbReference type="EMBL" id="CP033926">
    <property type="protein sequence ID" value="AZA99800.1"/>
    <property type="molecule type" value="Genomic_DNA"/>
</dbReference>